<dbReference type="PANTHER" id="PTHR22943">
    <property type="entry name" value="7-TRANSMEMBRANE DOMAIN RECEPTOR C.ELEGANS"/>
    <property type="match status" value="1"/>
</dbReference>
<dbReference type="GO" id="GO:0038022">
    <property type="term" value="F:G protein-coupled olfactory receptor activity"/>
    <property type="evidence" value="ECO:0007669"/>
    <property type="project" value="TreeGrafter"/>
</dbReference>
<feature type="transmembrane region" description="Helical" evidence="1">
    <location>
        <begin position="69"/>
        <end position="92"/>
    </location>
</feature>
<reference evidence="2 3" key="1">
    <citation type="submission" date="2018-11" db="EMBL/GenBank/DDBJ databases">
        <authorList>
            <consortium name="Pathogen Informatics"/>
        </authorList>
    </citation>
    <scope>NUCLEOTIDE SEQUENCE [LARGE SCALE GENOMIC DNA]</scope>
</reference>
<evidence type="ECO:0000313" key="4">
    <source>
        <dbReference type="WBParaSite" id="HPBE_0000629201-mRNA-1"/>
    </source>
</evidence>
<keyword evidence="1" id="KW-0472">Membrane</keyword>
<dbReference type="PANTHER" id="PTHR22943:SF48">
    <property type="entry name" value="SEVEN TM RECEPTOR"/>
    <property type="match status" value="1"/>
</dbReference>
<keyword evidence="3" id="KW-1185">Reference proteome</keyword>
<dbReference type="EMBL" id="UZAH01025635">
    <property type="protein sequence ID" value="VDO67698.1"/>
    <property type="molecule type" value="Genomic_DNA"/>
</dbReference>
<feature type="transmembrane region" description="Helical" evidence="1">
    <location>
        <begin position="6"/>
        <end position="28"/>
    </location>
</feature>
<evidence type="ECO:0000313" key="3">
    <source>
        <dbReference type="Proteomes" id="UP000050761"/>
    </source>
</evidence>
<feature type="transmembrane region" description="Helical" evidence="1">
    <location>
        <begin position="40"/>
        <end position="57"/>
    </location>
</feature>
<accession>A0A3P8AT18</accession>
<evidence type="ECO:0000256" key="1">
    <source>
        <dbReference type="SAM" id="Phobius"/>
    </source>
</evidence>
<keyword evidence="1" id="KW-1133">Transmembrane helix</keyword>
<dbReference type="WBParaSite" id="HPBE_0000629201-mRNA-1">
    <property type="protein sequence ID" value="HPBE_0000629201-mRNA-1"/>
    <property type="gene ID" value="HPBE_0000629201"/>
</dbReference>
<dbReference type="AlphaFoldDB" id="A0A183FHM2"/>
<proteinExistence type="predicted"/>
<evidence type="ECO:0000313" key="2">
    <source>
        <dbReference type="EMBL" id="VDO67698.1"/>
    </source>
</evidence>
<dbReference type="Pfam" id="PF10326">
    <property type="entry name" value="7TM_GPCR_Str"/>
    <property type="match status" value="1"/>
</dbReference>
<dbReference type="GO" id="GO:0042048">
    <property type="term" value="P:olfactory behavior"/>
    <property type="evidence" value="ECO:0007669"/>
    <property type="project" value="TreeGrafter"/>
</dbReference>
<organism evidence="3 4">
    <name type="scientific">Heligmosomoides polygyrus</name>
    <name type="common">Parasitic roundworm</name>
    <dbReference type="NCBI Taxonomy" id="6339"/>
    <lineage>
        <taxon>Eukaryota</taxon>
        <taxon>Metazoa</taxon>
        <taxon>Ecdysozoa</taxon>
        <taxon>Nematoda</taxon>
        <taxon>Chromadorea</taxon>
        <taxon>Rhabditida</taxon>
        <taxon>Rhabditina</taxon>
        <taxon>Rhabditomorpha</taxon>
        <taxon>Strongyloidea</taxon>
        <taxon>Heligmosomidae</taxon>
        <taxon>Heligmosomoides</taxon>
    </lineage>
</organism>
<dbReference type="InterPro" id="IPR019428">
    <property type="entry name" value="7TM_GPCR_serpentine_rcpt_Str"/>
</dbReference>
<reference evidence="4" key="2">
    <citation type="submission" date="2019-09" db="UniProtKB">
        <authorList>
            <consortium name="WormBaseParasite"/>
        </authorList>
    </citation>
    <scope>IDENTIFICATION</scope>
</reference>
<dbReference type="Proteomes" id="UP000050761">
    <property type="component" value="Unassembled WGS sequence"/>
</dbReference>
<gene>
    <name evidence="2" type="ORF">HPBE_LOCUS6293</name>
</gene>
<dbReference type="GO" id="GO:0005886">
    <property type="term" value="C:plasma membrane"/>
    <property type="evidence" value="ECO:0007669"/>
    <property type="project" value="TreeGrafter"/>
</dbReference>
<name>A0A183FHM2_HELPZ</name>
<dbReference type="OrthoDB" id="5783895at2759"/>
<accession>A0A183FHM2</accession>
<sequence length="224" mass="25502">MEVEKLIFVASTTTFSLAIVLNLFFIYLVKTRTRQNMGTYKHLMISFALCNILYASTEFVSNHGFLRHAVPWGFLSLCAFIAMYGMSTALLATHFMYRYILLFLHNGTLQWVPHSRDTKSAISVVQGFHKEVRPTLVTVLVFSWHLIQSVTAFVQRASARLITWPAHLIFDNFAHAPASLIFDHRRSSKLQRPSLTCVRGITPSISSRFHADRVFILLSHSPGL</sequence>
<protein>
    <submittedName>
        <fullName evidence="4">G protein-coupled receptor</fullName>
    </submittedName>
</protein>
<keyword evidence="1" id="KW-0812">Transmembrane</keyword>